<accession>A0A9X2I048</accession>
<dbReference type="Proteomes" id="UP001139319">
    <property type="component" value="Unassembled WGS sequence"/>
</dbReference>
<reference evidence="1" key="2">
    <citation type="submission" date="2023-01" db="EMBL/GenBank/DDBJ databases">
        <title>Gilvimarinus xylanilyticus HB14 isolated from Caulerpa lentillifera aquaculture base in Hainan, China.</title>
        <authorList>
            <person name="Zhang Y.-J."/>
        </authorList>
    </citation>
    <scope>NUCLEOTIDE SEQUENCE</scope>
    <source>
        <strain evidence="1">HB14</strain>
    </source>
</reference>
<dbReference type="AlphaFoldDB" id="A0A9X2I048"/>
<protein>
    <submittedName>
        <fullName evidence="1">Uncharacterized protein</fullName>
    </submittedName>
</protein>
<name>A0A9X2I048_9GAMM</name>
<dbReference type="EMBL" id="JAMFTH010000002">
    <property type="protein sequence ID" value="MCP8899716.1"/>
    <property type="molecule type" value="Genomic_DNA"/>
</dbReference>
<sequence>MNNWIAGLSETELKYMAPALFVYEDDPEDAAIFMYREGLSKPMAAAGDKEVFIARAKQEKESRPPKSYWKQVKHEIFTLICRSDSKYDQLRKSLEEVSEQGTKVIVATVAASVGSIMGVEAGITKI</sequence>
<dbReference type="RefSeq" id="WP_253968003.1">
    <property type="nucleotide sequence ID" value="NZ_JAMFTH010000002.1"/>
</dbReference>
<proteinExistence type="predicted"/>
<organism evidence="1 2">
    <name type="scientific">Gilvimarinus xylanilyticus</name>
    <dbReference type="NCBI Taxonomy" id="2944139"/>
    <lineage>
        <taxon>Bacteria</taxon>
        <taxon>Pseudomonadati</taxon>
        <taxon>Pseudomonadota</taxon>
        <taxon>Gammaproteobacteria</taxon>
        <taxon>Cellvibrionales</taxon>
        <taxon>Cellvibrionaceae</taxon>
        <taxon>Gilvimarinus</taxon>
    </lineage>
</organism>
<keyword evidence="2" id="KW-1185">Reference proteome</keyword>
<comment type="caution">
    <text evidence="1">The sequence shown here is derived from an EMBL/GenBank/DDBJ whole genome shotgun (WGS) entry which is preliminary data.</text>
</comment>
<reference evidence="1" key="1">
    <citation type="submission" date="2022-05" db="EMBL/GenBank/DDBJ databases">
        <authorList>
            <person name="Sun H.-N."/>
        </authorList>
    </citation>
    <scope>NUCLEOTIDE SEQUENCE</scope>
    <source>
        <strain evidence="1">HB14</strain>
    </source>
</reference>
<evidence type="ECO:0000313" key="2">
    <source>
        <dbReference type="Proteomes" id="UP001139319"/>
    </source>
</evidence>
<evidence type="ECO:0000313" key="1">
    <source>
        <dbReference type="EMBL" id="MCP8899716.1"/>
    </source>
</evidence>
<gene>
    <name evidence="1" type="ORF">M6D89_10425</name>
</gene>